<accession>A0A0S7ER47</accession>
<proteinExistence type="inferred from homology"/>
<dbReference type="EC" id="2.4.1.-" evidence="1"/>
<dbReference type="AlphaFoldDB" id="A0A0S7ER47"/>
<keyword evidence="1" id="KW-0328">Glycosyltransferase</keyword>
<comment type="pathway">
    <text evidence="1">Glycolipid biosynthesis; glycosylphosphatidylinositol-anchor biosynthesis.</text>
</comment>
<dbReference type="GO" id="GO:0051751">
    <property type="term" value="F:alpha-1,4-mannosyltransferase activity"/>
    <property type="evidence" value="ECO:0007669"/>
    <property type="project" value="InterPro"/>
</dbReference>
<dbReference type="GO" id="GO:0004376">
    <property type="term" value="F:GPI mannosyltransferase activity"/>
    <property type="evidence" value="ECO:0007669"/>
    <property type="project" value="InterPro"/>
</dbReference>
<keyword evidence="1" id="KW-0808">Transferase</keyword>
<feature type="non-terminal residue" evidence="2">
    <location>
        <position position="1"/>
    </location>
</feature>
<keyword evidence="1" id="KW-0256">Endoplasmic reticulum</keyword>
<evidence type="ECO:0000256" key="1">
    <source>
        <dbReference type="RuleBase" id="RU365064"/>
    </source>
</evidence>
<dbReference type="GO" id="GO:0005789">
    <property type="term" value="C:endoplasmic reticulum membrane"/>
    <property type="evidence" value="ECO:0007669"/>
    <property type="project" value="UniProtKB-SubCell"/>
</dbReference>
<organism evidence="2">
    <name type="scientific">Poeciliopsis prolifica</name>
    <name type="common">blackstripe livebearer</name>
    <dbReference type="NCBI Taxonomy" id="188132"/>
    <lineage>
        <taxon>Eukaryota</taxon>
        <taxon>Metazoa</taxon>
        <taxon>Chordata</taxon>
        <taxon>Craniata</taxon>
        <taxon>Vertebrata</taxon>
        <taxon>Euteleostomi</taxon>
        <taxon>Actinopterygii</taxon>
        <taxon>Neopterygii</taxon>
        <taxon>Teleostei</taxon>
        <taxon>Neoteleostei</taxon>
        <taxon>Acanthomorphata</taxon>
        <taxon>Ovalentaria</taxon>
        <taxon>Atherinomorphae</taxon>
        <taxon>Cyprinodontiformes</taxon>
        <taxon>Poeciliidae</taxon>
        <taxon>Poeciliinae</taxon>
        <taxon>Poeciliopsis</taxon>
    </lineage>
</organism>
<dbReference type="InterPro" id="IPR007704">
    <property type="entry name" value="PIG-M"/>
</dbReference>
<gene>
    <name evidence="2" type="primary">PPUP8754</name>
</gene>
<reference evidence="2" key="1">
    <citation type="submission" date="2014-12" db="EMBL/GenBank/DDBJ databases">
        <title>Parallel Evolution in Life History Adaptation Evident in the Tissue-Specific Poeciliopsis prolifica transcriptome.</title>
        <authorList>
            <person name="Jue N.K."/>
            <person name="Foley R.J."/>
            <person name="Obergfell C."/>
            <person name="Reznick D.N."/>
            <person name="O'Neill R.J."/>
            <person name="O'Neill M.J."/>
        </authorList>
    </citation>
    <scope>NUCLEOTIDE SEQUENCE</scope>
</reference>
<comment type="subcellular location">
    <subcellularLocation>
        <location evidence="1">Endoplasmic reticulum membrane</location>
        <topology evidence="1">Multi-pass membrane protein</topology>
    </subcellularLocation>
</comment>
<name>A0A0S7ER47_9TELE</name>
<protein>
    <recommendedName>
        <fullName evidence="1">GPI alpha-1,4-mannosyltransferase I, catalytic subunit</fullName>
        <ecNumber evidence="1">2.4.1.-</ecNumber>
    </recommendedName>
    <alternativeName>
        <fullName evidence="1">GPI mannosyltransferase I</fullName>
    </alternativeName>
</protein>
<sequence>TRPRRGDAETVLCCLSVLYINLLDKLQLEIQSGAAGIIFTFTIYHHKRQGISFLLYVRDQYKAGRSGRVNCIRFSKYYFCQTKILKRKLCICIRTPSVYACFRNTFYFNYTCEYLGCVSTAVYSLQNSQSSL</sequence>
<dbReference type="Pfam" id="PF05007">
    <property type="entry name" value="Mannosyl_trans"/>
    <property type="match status" value="1"/>
</dbReference>
<evidence type="ECO:0000313" key="2">
    <source>
        <dbReference type="EMBL" id="JAO05552.1"/>
    </source>
</evidence>
<keyword evidence="1" id="KW-0337">GPI-anchor biosynthesis</keyword>
<dbReference type="EMBL" id="GBYX01476125">
    <property type="protein sequence ID" value="JAO05552.1"/>
    <property type="molecule type" value="Transcribed_RNA"/>
</dbReference>
<comment type="similarity">
    <text evidence="1">Belongs to the PIGM family.</text>
</comment>
<dbReference type="GO" id="GO:0006506">
    <property type="term" value="P:GPI anchor biosynthetic process"/>
    <property type="evidence" value="ECO:0007669"/>
    <property type="project" value="UniProtKB-UniPathway"/>
</dbReference>
<comment type="function">
    <text evidence="1">Catalytic subunit of the glycosylphosphatidylinositol-mannosyltransferase I complex which catalyzes the transfer of the first mannose, via an alpha-1,4 bond from a dolichol-phosphate-mannose (Dol-P-Man) to the glucosaminyl acyl phosphatidylinositol (GlcN-(acyl)PI) intermediate to generate alpha-D-Man-(1-&gt;4)-alpha-D-GlcN-(1-&gt;6)-(1-radyl,2-acyl-sn-glycero-3-phospho)-2-acyl-inositol and participates in the sixth step of the glycosylphosphatidylinositol-anchor biosynthesis.</text>
</comment>
<dbReference type="UniPathway" id="UPA00196"/>